<gene>
    <name evidence="6" type="ORF">CPLU01_15381</name>
</gene>
<feature type="domain" description="NACHT" evidence="5">
    <location>
        <begin position="449"/>
        <end position="597"/>
    </location>
</feature>
<feature type="region of interest" description="Disordered" evidence="4">
    <location>
        <begin position="1"/>
        <end position="55"/>
    </location>
</feature>
<evidence type="ECO:0000256" key="4">
    <source>
        <dbReference type="SAM" id="MobiDB-lite"/>
    </source>
</evidence>
<proteinExistence type="predicted"/>
<keyword evidence="2 3" id="KW-0040">ANK repeat</keyword>
<dbReference type="GO" id="GO:0009116">
    <property type="term" value="P:nucleoside metabolic process"/>
    <property type="evidence" value="ECO:0007669"/>
    <property type="project" value="InterPro"/>
</dbReference>
<keyword evidence="7" id="KW-1185">Reference proteome</keyword>
<dbReference type="InterPro" id="IPR056884">
    <property type="entry name" value="NPHP3-like_N"/>
</dbReference>
<dbReference type="PROSITE" id="PS50088">
    <property type="entry name" value="ANK_REPEAT"/>
    <property type="match status" value="17"/>
</dbReference>
<accession>A0A8H6JBI9</accession>
<feature type="repeat" description="ANK" evidence="3">
    <location>
        <begin position="1042"/>
        <end position="1074"/>
    </location>
</feature>
<feature type="repeat" description="ANK" evidence="3">
    <location>
        <begin position="1326"/>
        <end position="1358"/>
    </location>
</feature>
<dbReference type="Pfam" id="PF24883">
    <property type="entry name" value="NPHP3_N"/>
    <property type="match status" value="1"/>
</dbReference>
<feature type="repeat" description="ANK" evidence="3">
    <location>
        <begin position="1108"/>
        <end position="1140"/>
    </location>
</feature>
<dbReference type="SMART" id="SM00248">
    <property type="entry name" value="ANK"/>
    <property type="match status" value="18"/>
</dbReference>
<dbReference type="Gene3D" id="1.25.40.20">
    <property type="entry name" value="Ankyrin repeat-containing domain"/>
    <property type="match status" value="6"/>
</dbReference>
<comment type="caution">
    <text evidence="6">The sequence shown here is derived from an EMBL/GenBank/DDBJ whole genome shotgun (WGS) entry which is preliminary data.</text>
</comment>
<dbReference type="InterPro" id="IPR002110">
    <property type="entry name" value="Ankyrin_rpt"/>
</dbReference>
<feature type="repeat" description="ANK" evidence="3">
    <location>
        <begin position="1235"/>
        <end position="1259"/>
    </location>
</feature>
<feature type="repeat" description="ANK" evidence="3">
    <location>
        <begin position="1425"/>
        <end position="1457"/>
    </location>
</feature>
<reference evidence="6" key="1">
    <citation type="journal article" date="2020" name="Phytopathology">
        <title>Genome Sequence Resources of Colletotrichum truncatum, C. plurivorum, C. musicola, and C. sojae: Four Species Pathogenic to Soybean (Glycine max).</title>
        <authorList>
            <person name="Rogerio F."/>
            <person name="Boufleur T.R."/>
            <person name="Ciampi-Guillardi M."/>
            <person name="Sukno S.A."/>
            <person name="Thon M.R."/>
            <person name="Massola Junior N.S."/>
            <person name="Baroncelli R."/>
        </authorList>
    </citation>
    <scope>NUCLEOTIDE SEQUENCE</scope>
    <source>
        <strain evidence="6">LFN00145</strain>
    </source>
</reference>
<feature type="repeat" description="ANK" evidence="3">
    <location>
        <begin position="1260"/>
        <end position="1292"/>
    </location>
</feature>
<dbReference type="Gene3D" id="3.40.50.1580">
    <property type="entry name" value="Nucleoside phosphorylase domain"/>
    <property type="match status" value="1"/>
</dbReference>
<dbReference type="InterPro" id="IPR035994">
    <property type="entry name" value="Nucleoside_phosphorylase_sf"/>
</dbReference>
<dbReference type="PRINTS" id="PR01415">
    <property type="entry name" value="ANKYRIN"/>
</dbReference>
<dbReference type="EMBL" id="WIGO01000511">
    <property type="protein sequence ID" value="KAF6810074.1"/>
    <property type="molecule type" value="Genomic_DNA"/>
</dbReference>
<dbReference type="Gene3D" id="3.40.50.300">
    <property type="entry name" value="P-loop containing nucleotide triphosphate hydrolases"/>
    <property type="match status" value="1"/>
</dbReference>
<dbReference type="Pfam" id="PF12796">
    <property type="entry name" value="Ank_2"/>
    <property type="match status" value="6"/>
</dbReference>
<dbReference type="InterPro" id="IPR027417">
    <property type="entry name" value="P-loop_NTPase"/>
</dbReference>
<dbReference type="PROSITE" id="PS50297">
    <property type="entry name" value="ANK_REP_REGION"/>
    <property type="match status" value="14"/>
</dbReference>
<feature type="repeat" description="ANK" evidence="3">
    <location>
        <begin position="1009"/>
        <end position="1041"/>
    </location>
</feature>
<feature type="repeat" description="ANK" evidence="3">
    <location>
        <begin position="1174"/>
        <end position="1206"/>
    </location>
</feature>
<dbReference type="InterPro" id="IPR000845">
    <property type="entry name" value="Nucleoside_phosphorylase_d"/>
</dbReference>
<dbReference type="GO" id="GO:0003824">
    <property type="term" value="F:catalytic activity"/>
    <property type="evidence" value="ECO:0007669"/>
    <property type="project" value="InterPro"/>
</dbReference>
<feature type="compositionally biased region" description="Basic and acidic residues" evidence="4">
    <location>
        <begin position="1"/>
        <end position="15"/>
    </location>
</feature>
<keyword evidence="1" id="KW-0677">Repeat</keyword>
<evidence type="ECO:0000256" key="3">
    <source>
        <dbReference type="PROSITE-ProRule" id="PRU00023"/>
    </source>
</evidence>
<dbReference type="Pfam" id="PF23239">
    <property type="entry name" value="DUF7069"/>
    <property type="match status" value="1"/>
</dbReference>
<dbReference type="Proteomes" id="UP000654918">
    <property type="component" value="Unassembled WGS sequence"/>
</dbReference>
<name>A0A8H6JBI9_9PEZI</name>
<feature type="repeat" description="ANK" evidence="3">
    <location>
        <begin position="909"/>
        <end position="942"/>
    </location>
</feature>
<feature type="repeat" description="ANK" evidence="3">
    <location>
        <begin position="1392"/>
        <end position="1424"/>
    </location>
</feature>
<dbReference type="SUPFAM" id="SSF48403">
    <property type="entry name" value="Ankyrin repeat"/>
    <property type="match status" value="2"/>
</dbReference>
<evidence type="ECO:0000256" key="1">
    <source>
        <dbReference type="ARBA" id="ARBA00022737"/>
    </source>
</evidence>
<dbReference type="PANTHER" id="PTHR24171">
    <property type="entry name" value="ANKYRIN REPEAT DOMAIN-CONTAINING PROTEIN 39-RELATED"/>
    <property type="match status" value="1"/>
</dbReference>
<evidence type="ECO:0000313" key="6">
    <source>
        <dbReference type="EMBL" id="KAF6810074.1"/>
    </source>
</evidence>
<dbReference type="Pfam" id="PF13637">
    <property type="entry name" value="Ank_4"/>
    <property type="match status" value="1"/>
</dbReference>
<feature type="repeat" description="ANK" evidence="3">
    <location>
        <begin position="976"/>
        <end position="1008"/>
    </location>
</feature>
<feature type="repeat" description="ANK" evidence="3">
    <location>
        <begin position="943"/>
        <end position="975"/>
    </location>
</feature>
<dbReference type="SUPFAM" id="SSF52540">
    <property type="entry name" value="P-loop containing nucleoside triphosphate hydrolases"/>
    <property type="match status" value="1"/>
</dbReference>
<dbReference type="InterPro" id="IPR007111">
    <property type="entry name" value="NACHT_NTPase"/>
</dbReference>
<dbReference type="InterPro" id="IPR036770">
    <property type="entry name" value="Ankyrin_rpt-contain_sf"/>
</dbReference>
<dbReference type="SUPFAM" id="SSF53167">
    <property type="entry name" value="Purine and uridine phosphorylases"/>
    <property type="match status" value="1"/>
</dbReference>
<dbReference type="PROSITE" id="PS50837">
    <property type="entry name" value="NACHT"/>
    <property type="match status" value="1"/>
</dbReference>
<dbReference type="Pfam" id="PF01048">
    <property type="entry name" value="PNP_UDP_1"/>
    <property type="match status" value="1"/>
</dbReference>
<feature type="repeat" description="ANK" evidence="3">
    <location>
        <begin position="1458"/>
        <end position="1490"/>
    </location>
</feature>
<protein>
    <submittedName>
        <fullName evidence="6">Ankyrin repeat domain-containing protein 50-like protein 3</fullName>
    </submittedName>
</protein>
<evidence type="ECO:0000313" key="7">
    <source>
        <dbReference type="Proteomes" id="UP000654918"/>
    </source>
</evidence>
<dbReference type="InterPro" id="IPR055497">
    <property type="entry name" value="DUF7069"/>
</dbReference>
<feature type="repeat" description="ANK" evidence="3">
    <location>
        <begin position="1293"/>
        <end position="1325"/>
    </location>
</feature>
<evidence type="ECO:0000256" key="2">
    <source>
        <dbReference type="ARBA" id="ARBA00023043"/>
    </source>
</evidence>
<organism evidence="6 7">
    <name type="scientific">Colletotrichum plurivorum</name>
    <dbReference type="NCBI Taxonomy" id="2175906"/>
    <lineage>
        <taxon>Eukaryota</taxon>
        <taxon>Fungi</taxon>
        <taxon>Dikarya</taxon>
        <taxon>Ascomycota</taxon>
        <taxon>Pezizomycotina</taxon>
        <taxon>Sordariomycetes</taxon>
        <taxon>Hypocreomycetidae</taxon>
        <taxon>Glomerellales</taxon>
        <taxon>Glomerellaceae</taxon>
        <taxon>Colletotrichum</taxon>
        <taxon>Colletotrichum orchidearum species complex</taxon>
    </lineage>
</organism>
<feature type="repeat" description="ANK" evidence="3">
    <location>
        <begin position="1359"/>
        <end position="1391"/>
    </location>
</feature>
<feature type="repeat" description="ANK" evidence="3">
    <location>
        <begin position="1141"/>
        <end position="1173"/>
    </location>
</feature>
<evidence type="ECO:0000259" key="5">
    <source>
        <dbReference type="PROSITE" id="PS50837"/>
    </source>
</evidence>
<dbReference type="PANTHER" id="PTHR24171:SF10">
    <property type="entry name" value="ANKYRIN REPEAT DOMAIN-CONTAINING PROTEIN 29-LIKE"/>
    <property type="match status" value="1"/>
</dbReference>
<feature type="repeat" description="ANK" evidence="3">
    <location>
        <begin position="1075"/>
        <end position="1107"/>
    </location>
</feature>
<sequence length="1497" mass="164857">MYDPNTEKSGDDNKSGADSNRGPLKRDYSSEPDSGADDIQPRKKRKIGVDRPAGNAPVATDDYRVGWVCALPLEMAAAKGMLDQVHPNLARQDPADHNSYVLGQVQGHNVVIACLPAGIYGTTPAATVAKDLLRTFKSIRFGLMVGIGGGVPSRKHDIRLGDIVVSQPNGTSGGVIQYDRGKTVQEKEFQRTGLLNTPPQVLLAALARLQADHLIEDSKIPQFVSELINKSPKAAKKKFSHQGALHDHLFQAEYDHVDPDSTCETCDQEKIIQREDRDDTNPVIHYGNIGSGNQVIKHGETRDKLSKELGVLCFEMEAAGLQDFPSLVIRGVCDYSDSHKNKRWQKYAATTAAAFAKELLSVIPPDRVLQEKPIPQLVSDPRLHDIIKEQTQKQEVRYESQKQVDCHQTFKTSTYEKFKNINPDRVPGTCKWVLEHPRYQTWQQSRHDDLLWISADPGCGKSVLAKSLIDQEIQQSNEHTVCYFFFKDNDDQNNLATALCALLHQLFNSQPLLIRHATAAFEKNGEKLQTEVDELWRIFIAAATDDQAINVTCVLDALDECYIDDRRKIIQFLTNFHKRRTTSSRKSQLKFLVTSRPYQDIESEFRNIPKPQTIRLAGEERNADISEEINLVVHDTVLKAGREYQLDQDMQGILRTKLLGTPNRTYLWLHLMVKELRHLDKITKRAFQKDIDSLPQSVEQAYERILSRHSNGHRKKVQMLLHIVVGARQPLTLIELYVAYQLATELPNADRHDDLELNHIHFERRIRHLCGLFVFINDDRVYLIHQTAKEFLVQQTIHPSPANNHWKHSLYQPHSDAIMTQICVQYLSLKNIQDNRFPAGRREPDTSTIQYPFLEYSATHWPSHLRDANHPTEEGVQKQILRLYDMQNQRFETWVSIFWQTNYPYERRDGLNSVHLAALNGHDEVLWRLLASDDAALNSRDQTGYTPLIWGSLEGRQNSVQMLLEKGADVNAQGGRYGNALYIASFGGHDNIVQMLLGKGADVNAQGGDYDNALQAATSRGHDNIVQMLLNKGADVNAQGGDYGNALYIATSRGHDNIVQMLLNKGADVNAQGGYYGNALYIASSGGHDNIVQMLLNKGADVNAQGGDYGNALYIASSGGHDNIVQMLLNKGADVNAQGGDYGNALYIASSGGHDNIVQMLLNKGADVNAQCGDYGNALQAASFGGHDNIVQMLLSKGADVNAQGGDYGNALQAASFGGHDNIVQMLLNKGADAASSEGHENIVQMLLNKGADVNAQGGDYDNALQAASSRGHDNIVQMLLNKGADVNAQSGYYGNALYIASSGGHDNIVQMLLNKGADVNAQGGYYGNALYIASSGGHDNIVQILLDKGADVNAQCGDYGNALQAASSEGHENIVQMLLDKGADVNAQSGDYGNALQAASSGGHENIVQVLLNKGVDVNAQSGYYGNALQAASFRGHNNIVQVLLDKGADVNAPGGYYGNALQAALFRGHNNIVQMLLNKGAHVNAQGGDTALQRP</sequence>